<organism evidence="7 8">
    <name type="scientific">Mesorhizobium calcicola</name>
    <dbReference type="NCBI Taxonomy" id="1300310"/>
    <lineage>
        <taxon>Bacteria</taxon>
        <taxon>Pseudomonadati</taxon>
        <taxon>Pseudomonadota</taxon>
        <taxon>Alphaproteobacteria</taxon>
        <taxon>Hyphomicrobiales</taxon>
        <taxon>Phyllobacteriaceae</taxon>
        <taxon>Mesorhizobium</taxon>
    </lineage>
</organism>
<dbReference type="GO" id="GO:0016874">
    <property type="term" value="F:ligase activity"/>
    <property type="evidence" value="ECO:0007669"/>
    <property type="project" value="UniProtKB-KW"/>
</dbReference>
<dbReference type="EMBL" id="JBHUGY010000080">
    <property type="protein sequence ID" value="MFD2058866.1"/>
    <property type="molecule type" value="Genomic_DNA"/>
</dbReference>
<proteinExistence type="predicted"/>
<name>A0ABW4WQT2_9HYPH</name>
<evidence type="ECO:0000256" key="1">
    <source>
        <dbReference type="ARBA" id="ARBA00004141"/>
    </source>
</evidence>
<dbReference type="InterPro" id="IPR007016">
    <property type="entry name" value="O-antigen_ligase-rel_domated"/>
</dbReference>
<keyword evidence="7" id="KW-0436">Ligase</keyword>
<feature type="transmembrane region" description="Helical" evidence="5">
    <location>
        <begin position="359"/>
        <end position="378"/>
    </location>
</feature>
<comment type="subcellular location">
    <subcellularLocation>
        <location evidence="1">Membrane</location>
        <topology evidence="1">Multi-pass membrane protein</topology>
    </subcellularLocation>
</comment>
<feature type="transmembrane region" description="Helical" evidence="5">
    <location>
        <begin position="93"/>
        <end position="115"/>
    </location>
</feature>
<evidence type="ECO:0000256" key="5">
    <source>
        <dbReference type="SAM" id="Phobius"/>
    </source>
</evidence>
<comment type="caution">
    <text evidence="7">The sequence shown here is derived from an EMBL/GenBank/DDBJ whole genome shotgun (WGS) entry which is preliminary data.</text>
</comment>
<dbReference type="Pfam" id="PF04932">
    <property type="entry name" value="Wzy_C"/>
    <property type="match status" value="1"/>
</dbReference>
<gene>
    <name evidence="7" type="ORF">ACFSQT_39065</name>
</gene>
<keyword evidence="2 5" id="KW-0812">Transmembrane</keyword>
<keyword evidence="4 5" id="KW-0472">Membrane</keyword>
<dbReference type="PANTHER" id="PTHR37422">
    <property type="entry name" value="TEICHURONIC ACID BIOSYNTHESIS PROTEIN TUAE"/>
    <property type="match status" value="1"/>
</dbReference>
<feature type="transmembrane region" description="Helical" evidence="5">
    <location>
        <begin position="122"/>
        <end position="147"/>
    </location>
</feature>
<dbReference type="Proteomes" id="UP001597349">
    <property type="component" value="Unassembled WGS sequence"/>
</dbReference>
<keyword evidence="8" id="KW-1185">Reference proteome</keyword>
<feature type="transmembrane region" description="Helical" evidence="5">
    <location>
        <begin position="17"/>
        <end position="37"/>
    </location>
</feature>
<feature type="transmembrane region" description="Helical" evidence="5">
    <location>
        <begin position="328"/>
        <end position="352"/>
    </location>
</feature>
<feature type="transmembrane region" description="Helical" evidence="5">
    <location>
        <begin position="213"/>
        <end position="230"/>
    </location>
</feature>
<feature type="transmembrane region" description="Helical" evidence="5">
    <location>
        <begin position="68"/>
        <end position="87"/>
    </location>
</feature>
<evidence type="ECO:0000313" key="8">
    <source>
        <dbReference type="Proteomes" id="UP001597349"/>
    </source>
</evidence>
<evidence type="ECO:0000259" key="6">
    <source>
        <dbReference type="Pfam" id="PF04932"/>
    </source>
</evidence>
<feature type="transmembrane region" description="Helical" evidence="5">
    <location>
        <begin position="43"/>
        <end position="61"/>
    </location>
</feature>
<keyword evidence="3 5" id="KW-1133">Transmembrane helix</keyword>
<protein>
    <submittedName>
        <fullName evidence="7">O-antigen ligase family protein</fullName>
    </submittedName>
</protein>
<evidence type="ECO:0000313" key="7">
    <source>
        <dbReference type="EMBL" id="MFD2058866.1"/>
    </source>
</evidence>
<evidence type="ECO:0000256" key="3">
    <source>
        <dbReference type="ARBA" id="ARBA00022989"/>
    </source>
</evidence>
<feature type="transmembrane region" description="Helical" evidence="5">
    <location>
        <begin position="167"/>
        <end position="184"/>
    </location>
</feature>
<sequence length="422" mass="46082">MSAISHELPQAAVNTKLIALISSAAVFVGIFLSGFVISEPAPYELYMAGLIAIWALFGLRVSRAAMPLLVLLVTMNIGGMMAMTQMADLANTPLYLAVSLFLAFTAVFFASVTAVQPSLYRLIFFAYVVSAVITSLLGIAGYFHAFPGAEMFTKYDRAAGAFQDPNVFGPFLVLPGIYLLYLLLSGPISRMPLLAVPLLIITAGIFFSFSRGAWGMFAVSAVLLTGCLFLQSASGMFRLRVVVMTIAALSLLVVAMIVILQLPGVSEMFSNRAHLEQSYDTARLGRFARYAIGFQMGLEHPFGIGPLVFGTIFGEDTHDIWLKMLMDYGWVGFVSFLTLVAWTISAGFRILLRDRPWQPYLLCAYVAFVGNIGLGTFIDIDHWRHVYLLLGLIWGAIALEYRHQRLLRPALQGSPALAVAAG</sequence>
<dbReference type="InterPro" id="IPR051533">
    <property type="entry name" value="WaaL-like"/>
</dbReference>
<evidence type="ECO:0000256" key="4">
    <source>
        <dbReference type="ARBA" id="ARBA00023136"/>
    </source>
</evidence>
<feature type="transmembrane region" description="Helical" evidence="5">
    <location>
        <begin position="242"/>
        <end position="262"/>
    </location>
</feature>
<accession>A0ABW4WQT2</accession>
<evidence type="ECO:0000256" key="2">
    <source>
        <dbReference type="ARBA" id="ARBA00022692"/>
    </source>
</evidence>
<dbReference type="RefSeq" id="WP_379027303.1">
    <property type="nucleotide sequence ID" value="NZ_JBHUGY010000080.1"/>
</dbReference>
<dbReference type="PANTHER" id="PTHR37422:SF21">
    <property type="entry name" value="EXOQ-LIKE PROTEIN"/>
    <property type="match status" value="1"/>
</dbReference>
<feature type="transmembrane region" description="Helical" evidence="5">
    <location>
        <begin position="384"/>
        <end position="401"/>
    </location>
</feature>
<feature type="domain" description="O-antigen ligase-related" evidence="6">
    <location>
        <begin position="198"/>
        <end position="337"/>
    </location>
</feature>
<feature type="transmembrane region" description="Helical" evidence="5">
    <location>
        <begin position="191"/>
        <end position="207"/>
    </location>
</feature>
<reference evidence="8" key="1">
    <citation type="journal article" date="2019" name="Int. J. Syst. Evol. Microbiol.">
        <title>The Global Catalogue of Microorganisms (GCM) 10K type strain sequencing project: providing services to taxonomists for standard genome sequencing and annotation.</title>
        <authorList>
            <consortium name="The Broad Institute Genomics Platform"/>
            <consortium name="The Broad Institute Genome Sequencing Center for Infectious Disease"/>
            <person name="Wu L."/>
            <person name="Ma J."/>
        </authorList>
    </citation>
    <scope>NUCLEOTIDE SEQUENCE [LARGE SCALE GENOMIC DNA]</scope>
    <source>
        <strain evidence="8">CGMCC 1.16226</strain>
    </source>
</reference>